<dbReference type="SUPFAM" id="SSF53448">
    <property type="entry name" value="Nucleotide-diphospho-sugar transferases"/>
    <property type="match status" value="1"/>
</dbReference>
<evidence type="ECO:0008006" key="5">
    <source>
        <dbReference type="Google" id="ProtNLM"/>
    </source>
</evidence>
<keyword evidence="2" id="KW-1133">Transmembrane helix</keyword>
<name>A0AAV9JS57_9PEZI</name>
<dbReference type="GO" id="GO:0016757">
    <property type="term" value="F:glycosyltransferase activity"/>
    <property type="evidence" value="ECO:0007669"/>
    <property type="project" value="InterPro"/>
</dbReference>
<dbReference type="InterPro" id="IPR050587">
    <property type="entry name" value="GNT1/Glycosyltrans_8"/>
</dbReference>
<evidence type="ECO:0000313" key="4">
    <source>
        <dbReference type="Proteomes" id="UP001324427"/>
    </source>
</evidence>
<dbReference type="Gene3D" id="3.90.550.10">
    <property type="entry name" value="Spore Coat Polysaccharide Biosynthesis Protein SpsA, Chain A"/>
    <property type="match status" value="1"/>
</dbReference>
<comment type="caution">
    <text evidence="3">The sequence shown here is derived from an EMBL/GenBank/DDBJ whole genome shotgun (WGS) entry which is preliminary data.</text>
</comment>
<sequence length="396" mass="45110">MADPVRYAYTTLITRASYLAGVIVLAHTLKKQGSKYPLLVYYTNGLKQDAVRALQLEAPKLNLILRPCDLLLPRADVQVHLIAERFGDTWTKLRVFDCTEYDTVCYLDADMAIFNKNMDSVFSKAFQLPHDWIAANHACVCNLDHDEWAPDDWVKENCAYTPISHPDALTHPTQAKPDSRPTYHLLNSGMFLYHPSKELWDSMLNFFNTTDKLGTYKFPDQDFLADFFRNRWMSLGWQFNALKTMRYWHTNIWRDDEVVCLHYIVDKPWAARVGADGVAGYKGRDGETHTWWWKQYADWTEQRRADQGEEVLGIVGKFVASEDGSENSDPDMRAIGSKVQAFAGNKAPRAEEKHDGSEAQSKQGDEPGGHVMRKKALGEHGHGPVVHPNGRGKMSL</sequence>
<accession>A0AAV9JS57</accession>
<feature type="transmembrane region" description="Helical" evidence="2">
    <location>
        <begin position="6"/>
        <end position="26"/>
    </location>
</feature>
<gene>
    <name evidence="3" type="ORF">LTR36_009410</name>
</gene>
<evidence type="ECO:0000313" key="3">
    <source>
        <dbReference type="EMBL" id="KAK4548500.1"/>
    </source>
</evidence>
<dbReference type="PANTHER" id="PTHR11183">
    <property type="entry name" value="GLYCOGENIN SUBFAMILY MEMBER"/>
    <property type="match status" value="1"/>
</dbReference>
<organism evidence="3 4">
    <name type="scientific">Oleoguttula mirabilis</name>
    <dbReference type="NCBI Taxonomy" id="1507867"/>
    <lineage>
        <taxon>Eukaryota</taxon>
        <taxon>Fungi</taxon>
        <taxon>Dikarya</taxon>
        <taxon>Ascomycota</taxon>
        <taxon>Pezizomycotina</taxon>
        <taxon>Dothideomycetes</taxon>
        <taxon>Dothideomycetidae</taxon>
        <taxon>Mycosphaerellales</taxon>
        <taxon>Teratosphaeriaceae</taxon>
        <taxon>Oleoguttula</taxon>
    </lineage>
</organism>
<protein>
    <recommendedName>
        <fullName evidence="5">Nucleotide-diphospho-sugar transferase</fullName>
    </recommendedName>
</protein>
<feature type="region of interest" description="Disordered" evidence="1">
    <location>
        <begin position="343"/>
        <end position="396"/>
    </location>
</feature>
<feature type="compositionally biased region" description="Basic and acidic residues" evidence="1">
    <location>
        <begin position="348"/>
        <end position="368"/>
    </location>
</feature>
<dbReference type="Proteomes" id="UP001324427">
    <property type="component" value="Unassembled WGS sequence"/>
</dbReference>
<dbReference type="Pfam" id="PF01501">
    <property type="entry name" value="Glyco_transf_8"/>
    <property type="match status" value="1"/>
</dbReference>
<evidence type="ECO:0000256" key="1">
    <source>
        <dbReference type="SAM" id="MobiDB-lite"/>
    </source>
</evidence>
<reference evidence="3 4" key="1">
    <citation type="submission" date="2021-11" db="EMBL/GenBank/DDBJ databases">
        <title>Black yeast isolated from Biological Soil Crust.</title>
        <authorList>
            <person name="Kurbessoian T."/>
        </authorList>
    </citation>
    <scope>NUCLEOTIDE SEQUENCE [LARGE SCALE GENOMIC DNA]</scope>
    <source>
        <strain evidence="3 4">CCFEE 5522</strain>
    </source>
</reference>
<dbReference type="CDD" id="cd02537">
    <property type="entry name" value="GT8_Glycogenin"/>
    <property type="match status" value="1"/>
</dbReference>
<proteinExistence type="predicted"/>
<dbReference type="AlphaFoldDB" id="A0AAV9JS57"/>
<dbReference type="InterPro" id="IPR002495">
    <property type="entry name" value="Glyco_trans_8"/>
</dbReference>
<keyword evidence="2" id="KW-0812">Transmembrane</keyword>
<keyword evidence="2" id="KW-0472">Membrane</keyword>
<evidence type="ECO:0000256" key="2">
    <source>
        <dbReference type="SAM" id="Phobius"/>
    </source>
</evidence>
<dbReference type="EMBL" id="JAVFHQ010000007">
    <property type="protein sequence ID" value="KAK4548500.1"/>
    <property type="molecule type" value="Genomic_DNA"/>
</dbReference>
<dbReference type="InterPro" id="IPR029044">
    <property type="entry name" value="Nucleotide-diphossugar_trans"/>
</dbReference>
<keyword evidence="4" id="KW-1185">Reference proteome</keyword>